<dbReference type="STRING" id="994479.GCA_000194155_07383"/>
<dbReference type="Pfam" id="PF03746">
    <property type="entry name" value="LamB_YcsF"/>
    <property type="match status" value="1"/>
</dbReference>
<dbReference type="CDD" id="cd10787">
    <property type="entry name" value="LamB_YcsF_like"/>
    <property type="match status" value="1"/>
</dbReference>
<name>A0A2N3Y0Y3_SACSN</name>
<dbReference type="Gene3D" id="3.20.20.370">
    <property type="entry name" value="Glycoside hydrolase/deacetylase"/>
    <property type="match status" value="1"/>
</dbReference>
<evidence type="ECO:0000256" key="1">
    <source>
        <dbReference type="HAMAP-Rule" id="MF_00691"/>
    </source>
</evidence>
<organism evidence="2 3">
    <name type="scientific">Saccharopolyspora spinosa</name>
    <dbReference type="NCBI Taxonomy" id="60894"/>
    <lineage>
        <taxon>Bacteria</taxon>
        <taxon>Bacillati</taxon>
        <taxon>Actinomycetota</taxon>
        <taxon>Actinomycetes</taxon>
        <taxon>Pseudonocardiales</taxon>
        <taxon>Pseudonocardiaceae</taxon>
        <taxon>Saccharopolyspora</taxon>
    </lineage>
</organism>
<dbReference type="PANTHER" id="PTHR30292">
    <property type="entry name" value="UNCHARACTERIZED PROTEIN YBGL-RELATED"/>
    <property type="match status" value="1"/>
</dbReference>
<dbReference type="NCBIfam" id="NF003816">
    <property type="entry name" value="PRK05406.1-5"/>
    <property type="match status" value="1"/>
</dbReference>
<dbReference type="OrthoDB" id="9773478at2"/>
<dbReference type="InterPro" id="IPR005501">
    <property type="entry name" value="LamB/YcsF/PxpA-like"/>
</dbReference>
<dbReference type="GO" id="GO:0005524">
    <property type="term" value="F:ATP binding"/>
    <property type="evidence" value="ECO:0007669"/>
    <property type="project" value="UniProtKB-UniRule"/>
</dbReference>
<dbReference type="GO" id="GO:0005975">
    <property type="term" value="P:carbohydrate metabolic process"/>
    <property type="evidence" value="ECO:0007669"/>
    <property type="project" value="InterPro"/>
</dbReference>
<dbReference type="AlphaFoldDB" id="A0A2N3Y0Y3"/>
<dbReference type="HAMAP" id="MF_00691">
    <property type="entry name" value="PxpA"/>
    <property type="match status" value="1"/>
</dbReference>
<keyword evidence="1" id="KW-0547">Nucleotide-binding</keyword>
<dbReference type="NCBIfam" id="NF003814">
    <property type="entry name" value="PRK05406.1-3"/>
    <property type="match status" value="1"/>
</dbReference>
<proteinExistence type="inferred from homology"/>
<sequence>MPDQQRRISLNTDIGEGFGAWTMSDDNALLRRVTDANIACGFHAGDPSTMRRTCETAAANGVAVGAHVGFHDLRGFGRRYIAVPQEQLLDDLIYQLGALDGMARAVGTTVRYVKPHGALYHSAVARIEHAAAIVESIRQFDRGLPLLCQPGTRLARHAAEAGVPVLREGFIDRAYTRDGTLVPRGEPGAVISDPAAAVDQAVAMATTATVVSNDGTTIPMQVDSLCVHSDSPGAAAFADKTRAALESAGVAVASLPDIGTVP</sequence>
<protein>
    <recommendedName>
        <fullName evidence="1">5-oxoprolinase subunit A</fullName>
        <shortName evidence="1">5-OPase subunit A</shortName>
        <ecNumber evidence="1">3.5.2.9</ecNumber>
    </recommendedName>
    <alternativeName>
        <fullName evidence="1">5-oxoprolinase (ATP-hydrolyzing) subunit A</fullName>
    </alternativeName>
</protein>
<evidence type="ECO:0000313" key="3">
    <source>
        <dbReference type="Proteomes" id="UP000233786"/>
    </source>
</evidence>
<gene>
    <name evidence="1" type="primary">pxpA</name>
    <name evidence="2" type="ORF">A8926_4436</name>
</gene>
<dbReference type="RefSeq" id="WP_010315058.1">
    <property type="nucleotide sequence ID" value="NZ_CP061007.1"/>
</dbReference>
<comment type="catalytic activity">
    <reaction evidence="1">
        <text>5-oxo-L-proline + ATP + 2 H2O = L-glutamate + ADP + phosphate + H(+)</text>
        <dbReference type="Rhea" id="RHEA:10348"/>
        <dbReference type="ChEBI" id="CHEBI:15377"/>
        <dbReference type="ChEBI" id="CHEBI:15378"/>
        <dbReference type="ChEBI" id="CHEBI:29985"/>
        <dbReference type="ChEBI" id="CHEBI:30616"/>
        <dbReference type="ChEBI" id="CHEBI:43474"/>
        <dbReference type="ChEBI" id="CHEBI:58402"/>
        <dbReference type="ChEBI" id="CHEBI:456216"/>
        <dbReference type="EC" id="3.5.2.9"/>
    </reaction>
</comment>
<dbReference type="EMBL" id="PJNB01000001">
    <property type="protein sequence ID" value="PKW16594.1"/>
    <property type="molecule type" value="Genomic_DNA"/>
</dbReference>
<reference evidence="2" key="1">
    <citation type="submission" date="2017-12" db="EMBL/GenBank/DDBJ databases">
        <title>Sequencing the genomes of 1000 Actinobacteria strains.</title>
        <authorList>
            <person name="Klenk H.-P."/>
        </authorList>
    </citation>
    <scope>NUCLEOTIDE SEQUENCE [LARGE SCALE GENOMIC DNA]</scope>
    <source>
        <strain evidence="2">DSM 44228</strain>
    </source>
</reference>
<keyword evidence="1" id="KW-0067">ATP-binding</keyword>
<dbReference type="SUPFAM" id="SSF88713">
    <property type="entry name" value="Glycoside hydrolase/deacetylase"/>
    <property type="match status" value="1"/>
</dbReference>
<accession>A0A2N3Y0Y3</accession>
<dbReference type="GO" id="GO:0017168">
    <property type="term" value="F:5-oxoprolinase (ATP-hydrolyzing) activity"/>
    <property type="evidence" value="ECO:0007669"/>
    <property type="project" value="UniProtKB-UniRule"/>
</dbReference>
<evidence type="ECO:0000313" key="2">
    <source>
        <dbReference type="EMBL" id="PKW16594.1"/>
    </source>
</evidence>
<comment type="caution">
    <text evidence="2">The sequence shown here is derived from an EMBL/GenBank/DDBJ whole genome shotgun (WGS) entry which is preliminary data.</text>
</comment>
<keyword evidence="1" id="KW-0378">Hydrolase</keyword>
<comment type="similarity">
    <text evidence="1">Belongs to the LamB/PxpA family.</text>
</comment>
<comment type="subunit">
    <text evidence="1">Forms a complex composed of PxpA, PxpB and PxpC.</text>
</comment>
<dbReference type="InterPro" id="IPR011330">
    <property type="entry name" value="Glyco_hydro/deAcase_b/a-brl"/>
</dbReference>
<dbReference type="EC" id="3.5.2.9" evidence="1"/>
<keyword evidence="3" id="KW-1185">Reference proteome</keyword>
<dbReference type="PANTHER" id="PTHR30292:SF0">
    <property type="entry name" value="5-OXOPROLINASE SUBUNIT A"/>
    <property type="match status" value="1"/>
</dbReference>
<dbReference type="Proteomes" id="UP000233786">
    <property type="component" value="Unassembled WGS sequence"/>
</dbReference>
<comment type="function">
    <text evidence="1">Catalyzes the cleavage of 5-oxoproline to form L-glutamate coupled to the hydrolysis of ATP to ADP and inorganic phosphate.</text>
</comment>